<protein>
    <submittedName>
        <fullName evidence="1">Uncharacterized protein</fullName>
    </submittedName>
</protein>
<sequence>MRVTKFFKTKSEMTAFAKEFAKEQTENWYLRTTLPCNHAVKENRKAIVLVTKERITQRLICCGTCKNANSLTLKS</sequence>
<evidence type="ECO:0000313" key="2">
    <source>
        <dbReference type="Proteomes" id="UP000745859"/>
    </source>
</evidence>
<proteinExistence type="predicted"/>
<dbReference type="Proteomes" id="UP000745859">
    <property type="component" value="Unassembled WGS sequence"/>
</dbReference>
<evidence type="ECO:0000313" key="1">
    <source>
        <dbReference type="EMBL" id="NIJ45040.1"/>
    </source>
</evidence>
<dbReference type="EMBL" id="JAASQL010000001">
    <property type="protein sequence ID" value="NIJ45040.1"/>
    <property type="molecule type" value="Genomic_DNA"/>
</dbReference>
<reference evidence="1 2" key="1">
    <citation type="submission" date="2020-03" db="EMBL/GenBank/DDBJ databases">
        <title>Genomic Encyclopedia of Type Strains, Phase IV (KMG-IV): sequencing the most valuable type-strain genomes for metagenomic binning, comparative biology and taxonomic classification.</title>
        <authorList>
            <person name="Goeker M."/>
        </authorList>
    </citation>
    <scope>NUCLEOTIDE SEQUENCE [LARGE SCALE GENOMIC DNA]</scope>
    <source>
        <strain evidence="1 2">DSM 101599</strain>
    </source>
</reference>
<name>A0ABX0UB38_9FLAO</name>
<accession>A0ABX0UB38</accession>
<comment type="caution">
    <text evidence="1">The sequence shown here is derived from an EMBL/GenBank/DDBJ whole genome shotgun (WGS) entry which is preliminary data.</text>
</comment>
<keyword evidence="2" id="KW-1185">Reference proteome</keyword>
<organism evidence="1 2">
    <name type="scientific">Wenyingzhuangia heitensis</name>
    <dbReference type="NCBI Taxonomy" id="1487859"/>
    <lineage>
        <taxon>Bacteria</taxon>
        <taxon>Pseudomonadati</taxon>
        <taxon>Bacteroidota</taxon>
        <taxon>Flavobacteriia</taxon>
        <taxon>Flavobacteriales</taxon>
        <taxon>Flavobacteriaceae</taxon>
        <taxon>Wenyingzhuangia</taxon>
    </lineage>
</organism>
<gene>
    <name evidence="1" type="ORF">FHR24_001479</name>
</gene>
<dbReference type="RefSeq" id="WP_167186166.1">
    <property type="nucleotide sequence ID" value="NZ_JAASQL010000001.1"/>
</dbReference>